<feature type="binding site" evidence="7">
    <location>
        <position position="307"/>
    </location>
    <ligand>
        <name>ATP</name>
        <dbReference type="ChEBI" id="CHEBI:30616"/>
    </ligand>
</feature>
<keyword evidence="3 8" id="KW-0808">Transferase</keyword>
<evidence type="ECO:0000256" key="4">
    <source>
        <dbReference type="ARBA" id="ARBA00022741"/>
    </source>
</evidence>
<dbReference type="GO" id="GO:0006094">
    <property type="term" value="P:gluconeogenesis"/>
    <property type="evidence" value="ECO:0007669"/>
    <property type="project" value="TreeGrafter"/>
</dbReference>
<gene>
    <name evidence="9" type="primary">pgk</name>
    <name evidence="9" type="ORF">COV01_00415</name>
</gene>
<accession>A0A2M8LCZ4</accession>
<comment type="catalytic activity">
    <reaction evidence="1 8">
        <text>(2R)-3-phosphoglycerate + ATP = (2R)-3-phospho-glyceroyl phosphate + ADP</text>
        <dbReference type="Rhea" id="RHEA:14801"/>
        <dbReference type="ChEBI" id="CHEBI:30616"/>
        <dbReference type="ChEBI" id="CHEBI:57604"/>
        <dbReference type="ChEBI" id="CHEBI:58272"/>
        <dbReference type="ChEBI" id="CHEBI:456216"/>
        <dbReference type="EC" id="2.7.2.3"/>
    </reaction>
</comment>
<dbReference type="GO" id="GO:0004618">
    <property type="term" value="F:phosphoglycerate kinase activity"/>
    <property type="evidence" value="ECO:0007669"/>
    <property type="project" value="UniProtKB-EC"/>
</dbReference>
<name>A0A2M8LCZ4_9BACT</name>
<dbReference type="GO" id="GO:0043531">
    <property type="term" value="F:ADP binding"/>
    <property type="evidence" value="ECO:0007669"/>
    <property type="project" value="TreeGrafter"/>
</dbReference>
<dbReference type="Pfam" id="PF00162">
    <property type="entry name" value="PGK"/>
    <property type="match status" value="1"/>
</dbReference>
<evidence type="ECO:0000256" key="5">
    <source>
        <dbReference type="ARBA" id="ARBA00022777"/>
    </source>
</evidence>
<dbReference type="Proteomes" id="UP000228700">
    <property type="component" value="Unassembled WGS sequence"/>
</dbReference>
<dbReference type="Gene3D" id="3.40.50.1260">
    <property type="entry name" value="Phosphoglycerate kinase, N-terminal domain"/>
    <property type="match status" value="2"/>
</dbReference>
<keyword evidence="6 7" id="KW-0067">ATP-binding</keyword>
<dbReference type="SUPFAM" id="SSF53748">
    <property type="entry name" value="Phosphoglycerate kinase"/>
    <property type="match status" value="1"/>
</dbReference>
<dbReference type="PANTHER" id="PTHR11406:SF23">
    <property type="entry name" value="PHOSPHOGLYCERATE KINASE 1, CHLOROPLASTIC-RELATED"/>
    <property type="match status" value="1"/>
</dbReference>
<evidence type="ECO:0000313" key="9">
    <source>
        <dbReference type="EMBL" id="PJE74487.1"/>
    </source>
</evidence>
<comment type="similarity">
    <text evidence="8">Belongs to the phosphoglycerate kinase family.</text>
</comment>
<dbReference type="PROSITE" id="PS00111">
    <property type="entry name" value="PGLYCERATE_KINASE"/>
    <property type="match status" value="1"/>
</dbReference>
<feature type="binding site" evidence="7">
    <location>
        <position position="195"/>
    </location>
    <ligand>
        <name>ATP</name>
        <dbReference type="ChEBI" id="CHEBI:30616"/>
    </ligand>
</feature>
<keyword evidence="5 8" id="KW-0418">Kinase</keyword>
<dbReference type="InterPro" id="IPR001576">
    <property type="entry name" value="Phosphoglycerate_kinase"/>
</dbReference>
<dbReference type="InterPro" id="IPR015911">
    <property type="entry name" value="Phosphoglycerate_kinase_CS"/>
</dbReference>
<dbReference type="InterPro" id="IPR015824">
    <property type="entry name" value="Phosphoglycerate_kinase_N"/>
</dbReference>
<dbReference type="AlphaFoldDB" id="A0A2M8LCZ4"/>
<dbReference type="EC" id="2.7.2.3" evidence="2 8"/>
<proteinExistence type="inferred from homology"/>
<dbReference type="GO" id="GO:0006096">
    <property type="term" value="P:glycolytic process"/>
    <property type="evidence" value="ECO:0007669"/>
    <property type="project" value="InterPro"/>
</dbReference>
<sequence>MQTAFKEITNEKDLRGKRVLLRVDLNVPVVGDEVRDDFRIRAIFPTLEFLRNAGAKTIIIAHIENDVTDSLARVVSYISKFVEVKAFVEDLKSAPRIIETMVDGDIIALENLRKDPGEKENDPVFAGRLASLADIYVNDAFAASHRNHASIVSIPKLISAYAGPLFTKEVETLSESFTPPRPFLFILGGAKFDTKLPLIEKFLVIADYVFVGGALANDIFKERGFEVGHSVTSPTVVNLRHIESNPKLIIPVDVVVANPMEKMTKNPESVIAEDRIYDAGQQTTSELSDLLSDVKYVLWNGPLGDYEKGYTTGTETLARAIIASGAKSIMGGGDTVACVSKLGLLDKFSFVSTGGGAMLEFLAKGTLPGVDALKSNQ</sequence>
<evidence type="ECO:0000256" key="1">
    <source>
        <dbReference type="ARBA" id="ARBA00000642"/>
    </source>
</evidence>
<feature type="binding site" evidence="7">
    <location>
        <begin position="332"/>
        <end position="335"/>
    </location>
    <ligand>
        <name>ATP</name>
        <dbReference type="ChEBI" id="CHEBI:30616"/>
    </ligand>
</feature>
<dbReference type="GO" id="GO:0005524">
    <property type="term" value="F:ATP binding"/>
    <property type="evidence" value="ECO:0007669"/>
    <property type="project" value="UniProtKB-KW"/>
</dbReference>
<dbReference type="GO" id="GO:0005829">
    <property type="term" value="C:cytosol"/>
    <property type="evidence" value="ECO:0007669"/>
    <property type="project" value="TreeGrafter"/>
</dbReference>
<dbReference type="InterPro" id="IPR036043">
    <property type="entry name" value="Phosphoglycerate_kinase_sf"/>
</dbReference>
<comment type="caution">
    <text evidence="9">The sequence shown here is derived from an EMBL/GenBank/DDBJ whole genome shotgun (WGS) entry which is preliminary data.</text>
</comment>
<evidence type="ECO:0000256" key="3">
    <source>
        <dbReference type="ARBA" id="ARBA00022679"/>
    </source>
</evidence>
<evidence type="ECO:0000256" key="7">
    <source>
        <dbReference type="PIRSR" id="PIRSR000724-2"/>
    </source>
</evidence>
<evidence type="ECO:0000256" key="8">
    <source>
        <dbReference type="RuleBase" id="RU000532"/>
    </source>
</evidence>
<protein>
    <recommendedName>
        <fullName evidence="2 8">Phosphoglycerate kinase</fullName>
        <ecNumber evidence="2 8">2.7.2.3</ecNumber>
    </recommendedName>
</protein>
<evidence type="ECO:0000256" key="6">
    <source>
        <dbReference type="ARBA" id="ARBA00022840"/>
    </source>
</evidence>
<keyword evidence="4" id="KW-0547">Nucleotide-binding</keyword>
<evidence type="ECO:0000313" key="10">
    <source>
        <dbReference type="Proteomes" id="UP000228700"/>
    </source>
</evidence>
<dbReference type="PIRSF" id="PIRSF000724">
    <property type="entry name" value="Pgk"/>
    <property type="match status" value="1"/>
</dbReference>
<dbReference type="PRINTS" id="PR00477">
    <property type="entry name" value="PHGLYCKINASE"/>
</dbReference>
<dbReference type="EMBL" id="PFEQ01000001">
    <property type="protein sequence ID" value="PJE74487.1"/>
    <property type="molecule type" value="Genomic_DNA"/>
</dbReference>
<evidence type="ECO:0000256" key="2">
    <source>
        <dbReference type="ARBA" id="ARBA00013061"/>
    </source>
</evidence>
<dbReference type="PANTHER" id="PTHR11406">
    <property type="entry name" value="PHOSPHOGLYCERATE KINASE"/>
    <property type="match status" value="1"/>
</dbReference>
<reference evidence="10" key="1">
    <citation type="submission" date="2017-09" db="EMBL/GenBank/DDBJ databases">
        <title>Depth-based differentiation of microbial function through sediment-hosted aquifers and enrichment of novel symbionts in the deep terrestrial subsurface.</title>
        <authorList>
            <person name="Probst A.J."/>
            <person name="Ladd B."/>
            <person name="Jarett J.K."/>
            <person name="Geller-Mcgrath D.E."/>
            <person name="Sieber C.M.K."/>
            <person name="Emerson J.B."/>
            <person name="Anantharaman K."/>
            <person name="Thomas B.C."/>
            <person name="Malmstrom R."/>
            <person name="Stieglmeier M."/>
            <person name="Klingl A."/>
            <person name="Woyke T."/>
            <person name="Ryan C.M."/>
            <person name="Banfield J.F."/>
        </authorList>
    </citation>
    <scope>NUCLEOTIDE SEQUENCE [LARGE SCALE GENOMIC DNA]</scope>
</reference>
<organism evidence="9 10">
    <name type="scientific">Candidatus Taylorbacteria bacterium CG10_big_fil_rev_8_21_14_0_10_41_48</name>
    <dbReference type="NCBI Taxonomy" id="1975024"/>
    <lineage>
        <taxon>Bacteria</taxon>
        <taxon>Candidatus Tayloriibacteriota</taxon>
    </lineage>
</organism>